<evidence type="ECO:0000256" key="1">
    <source>
        <dbReference type="ARBA" id="ARBA00004394"/>
    </source>
</evidence>
<evidence type="ECO:0000313" key="9">
    <source>
        <dbReference type="EMBL" id="EKC33915.1"/>
    </source>
</evidence>
<evidence type="ECO:0000256" key="4">
    <source>
        <dbReference type="ARBA" id="ARBA00022927"/>
    </source>
</evidence>
<keyword evidence="5" id="KW-1133">Transmembrane helix</keyword>
<dbReference type="HOGENOM" id="CLU_086133_2_1_1"/>
<dbReference type="CDD" id="cd15853">
    <property type="entry name" value="SNARE_Bet1"/>
    <property type="match status" value="1"/>
</dbReference>
<protein>
    <submittedName>
        <fullName evidence="9">BET1-like protein</fullName>
    </submittedName>
</protein>
<dbReference type="PANTHER" id="PTHR12791">
    <property type="entry name" value="GOLGI SNARE BET1-RELATED"/>
    <property type="match status" value="1"/>
</dbReference>
<evidence type="ECO:0000256" key="6">
    <source>
        <dbReference type="ARBA" id="ARBA00023034"/>
    </source>
</evidence>
<comment type="subcellular location">
    <subcellularLocation>
        <location evidence="8">Endomembrane system</location>
        <topology evidence="8">Single-pass type IV membrane protein</topology>
    </subcellularLocation>
    <subcellularLocation>
        <location evidence="1">Golgi apparatus membrane</location>
    </subcellularLocation>
</comment>
<dbReference type="GO" id="GO:0000139">
    <property type="term" value="C:Golgi membrane"/>
    <property type="evidence" value="ECO:0007669"/>
    <property type="project" value="UniProtKB-SubCell"/>
</dbReference>
<dbReference type="GO" id="GO:0015031">
    <property type="term" value="P:protein transport"/>
    <property type="evidence" value="ECO:0007669"/>
    <property type="project" value="UniProtKB-KW"/>
</dbReference>
<dbReference type="SUPFAM" id="SSF58038">
    <property type="entry name" value="SNARE fusion complex"/>
    <property type="match status" value="1"/>
</dbReference>
<dbReference type="PROSITE" id="PS50192">
    <property type="entry name" value="T_SNARE"/>
    <property type="match status" value="1"/>
</dbReference>
<sequence length="107" mass="11896">MRRAHAGNEGGYYQPTAQMLESENDRMEQELSGKVKALKSLSIDIGNEVREQNKFLGEMDEDYDKSGNLLLATMGRLKAITKSGGPKLWCYMLLTQPDLAVNLDGSI</sequence>
<name>K1QYD6_MAGGI</name>
<dbReference type="InterPro" id="IPR000727">
    <property type="entry name" value="T_SNARE_dom"/>
</dbReference>
<reference evidence="9" key="1">
    <citation type="journal article" date="2012" name="Nature">
        <title>The oyster genome reveals stress adaptation and complexity of shell formation.</title>
        <authorList>
            <person name="Zhang G."/>
            <person name="Fang X."/>
            <person name="Guo X."/>
            <person name="Li L."/>
            <person name="Luo R."/>
            <person name="Xu F."/>
            <person name="Yang P."/>
            <person name="Zhang L."/>
            <person name="Wang X."/>
            <person name="Qi H."/>
            <person name="Xiong Z."/>
            <person name="Que H."/>
            <person name="Xie Y."/>
            <person name="Holland P.W."/>
            <person name="Paps J."/>
            <person name="Zhu Y."/>
            <person name="Wu F."/>
            <person name="Chen Y."/>
            <person name="Wang J."/>
            <person name="Peng C."/>
            <person name="Meng J."/>
            <person name="Yang L."/>
            <person name="Liu J."/>
            <person name="Wen B."/>
            <person name="Zhang N."/>
            <person name="Huang Z."/>
            <person name="Zhu Q."/>
            <person name="Feng Y."/>
            <person name="Mount A."/>
            <person name="Hedgecock D."/>
            <person name="Xu Z."/>
            <person name="Liu Y."/>
            <person name="Domazet-Loso T."/>
            <person name="Du Y."/>
            <person name="Sun X."/>
            <person name="Zhang S."/>
            <person name="Liu B."/>
            <person name="Cheng P."/>
            <person name="Jiang X."/>
            <person name="Li J."/>
            <person name="Fan D."/>
            <person name="Wang W."/>
            <person name="Fu W."/>
            <person name="Wang T."/>
            <person name="Wang B."/>
            <person name="Zhang J."/>
            <person name="Peng Z."/>
            <person name="Li Y."/>
            <person name="Li N."/>
            <person name="Wang J."/>
            <person name="Chen M."/>
            <person name="He Y."/>
            <person name="Tan F."/>
            <person name="Song X."/>
            <person name="Zheng Q."/>
            <person name="Huang R."/>
            <person name="Yang H."/>
            <person name="Du X."/>
            <person name="Chen L."/>
            <person name="Yang M."/>
            <person name="Gaffney P.M."/>
            <person name="Wang S."/>
            <person name="Luo L."/>
            <person name="She Z."/>
            <person name="Ming Y."/>
            <person name="Huang W."/>
            <person name="Zhang S."/>
            <person name="Huang B."/>
            <person name="Zhang Y."/>
            <person name="Qu T."/>
            <person name="Ni P."/>
            <person name="Miao G."/>
            <person name="Wang J."/>
            <person name="Wang Q."/>
            <person name="Steinberg C.E."/>
            <person name="Wang H."/>
            <person name="Li N."/>
            <person name="Qian L."/>
            <person name="Zhang G."/>
            <person name="Li Y."/>
            <person name="Yang H."/>
            <person name="Liu X."/>
            <person name="Wang J."/>
            <person name="Yin Y."/>
            <person name="Wang J."/>
        </authorList>
    </citation>
    <scope>NUCLEOTIDE SEQUENCE [LARGE SCALE GENOMIC DNA]</scope>
    <source>
        <strain evidence="9">05x7-T-G4-1.051#20</strain>
    </source>
</reference>
<evidence type="ECO:0000256" key="8">
    <source>
        <dbReference type="ARBA" id="ARBA00046280"/>
    </source>
</evidence>
<dbReference type="InParanoid" id="K1QYD6"/>
<gene>
    <name evidence="9" type="ORF">CGI_10021429</name>
</gene>
<keyword evidence="6" id="KW-0333">Golgi apparatus</keyword>
<keyword evidence="4" id="KW-0653">Protein transport</keyword>
<proteinExistence type="predicted"/>
<accession>K1QYD6</accession>
<keyword evidence="2" id="KW-0813">Transport</keyword>
<evidence type="ECO:0000256" key="3">
    <source>
        <dbReference type="ARBA" id="ARBA00022692"/>
    </source>
</evidence>
<dbReference type="InterPro" id="IPR039899">
    <property type="entry name" value="BET1_SNARE"/>
</dbReference>
<evidence type="ECO:0000256" key="7">
    <source>
        <dbReference type="ARBA" id="ARBA00023136"/>
    </source>
</evidence>
<evidence type="ECO:0000256" key="5">
    <source>
        <dbReference type="ARBA" id="ARBA00022989"/>
    </source>
</evidence>
<organism evidence="9">
    <name type="scientific">Magallana gigas</name>
    <name type="common">Pacific oyster</name>
    <name type="synonym">Crassostrea gigas</name>
    <dbReference type="NCBI Taxonomy" id="29159"/>
    <lineage>
        <taxon>Eukaryota</taxon>
        <taxon>Metazoa</taxon>
        <taxon>Spiralia</taxon>
        <taxon>Lophotrochozoa</taxon>
        <taxon>Mollusca</taxon>
        <taxon>Bivalvia</taxon>
        <taxon>Autobranchia</taxon>
        <taxon>Pteriomorphia</taxon>
        <taxon>Ostreida</taxon>
        <taxon>Ostreoidea</taxon>
        <taxon>Ostreidae</taxon>
        <taxon>Magallana</taxon>
    </lineage>
</organism>
<keyword evidence="3" id="KW-0812">Transmembrane</keyword>
<dbReference type="Gene3D" id="1.20.5.110">
    <property type="match status" value="1"/>
</dbReference>
<keyword evidence="7" id="KW-0472">Membrane</keyword>
<dbReference type="EMBL" id="JH818075">
    <property type="protein sequence ID" value="EKC33915.1"/>
    <property type="molecule type" value="Genomic_DNA"/>
</dbReference>
<dbReference type="AlphaFoldDB" id="K1QYD6"/>
<dbReference type="FunCoup" id="K1QYD6">
    <property type="interactions" value="1123"/>
</dbReference>
<evidence type="ECO:0000256" key="2">
    <source>
        <dbReference type="ARBA" id="ARBA00022448"/>
    </source>
</evidence>